<dbReference type="GO" id="GO:0016301">
    <property type="term" value="F:kinase activity"/>
    <property type="evidence" value="ECO:0007669"/>
    <property type="project" value="UniProtKB-KW"/>
</dbReference>
<evidence type="ECO:0000256" key="4">
    <source>
        <dbReference type="ARBA" id="ARBA00022777"/>
    </source>
</evidence>
<evidence type="ECO:0000313" key="7">
    <source>
        <dbReference type="EMBL" id="CAE8587094.1"/>
    </source>
</evidence>
<keyword evidence="8" id="KW-1185">Reference proteome</keyword>
<protein>
    <recommendedName>
        <fullName evidence="6">Carbohydrate kinase PfkB domain-containing protein</fullName>
    </recommendedName>
</protein>
<dbReference type="SUPFAM" id="SSF53613">
    <property type="entry name" value="Ribokinase-like"/>
    <property type="match status" value="1"/>
</dbReference>
<organism evidence="7 8">
    <name type="scientific">Polarella glacialis</name>
    <name type="common">Dinoflagellate</name>
    <dbReference type="NCBI Taxonomy" id="89957"/>
    <lineage>
        <taxon>Eukaryota</taxon>
        <taxon>Sar</taxon>
        <taxon>Alveolata</taxon>
        <taxon>Dinophyceae</taxon>
        <taxon>Suessiales</taxon>
        <taxon>Suessiaceae</taxon>
        <taxon>Polarella</taxon>
    </lineage>
</organism>
<dbReference type="Pfam" id="PF00294">
    <property type="entry name" value="PfkB"/>
    <property type="match status" value="1"/>
</dbReference>
<dbReference type="EMBL" id="CAJNNV010002397">
    <property type="protein sequence ID" value="CAE8587094.1"/>
    <property type="molecule type" value="Genomic_DNA"/>
</dbReference>
<evidence type="ECO:0000256" key="3">
    <source>
        <dbReference type="ARBA" id="ARBA00022741"/>
    </source>
</evidence>
<dbReference type="OrthoDB" id="441177at2759"/>
<dbReference type="InterPro" id="IPR029056">
    <property type="entry name" value="Ribokinase-like"/>
</dbReference>
<dbReference type="Proteomes" id="UP000654075">
    <property type="component" value="Unassembled WGS sequence"/>
</dbReference>
<comment type="caution">
    <text evidence="7">The sequence shown here is derived from an EMBL/GenBank/DDBJ whole genome shotgun (WGS) entry which is preliminary data.</text>
</comment>
<gene>
    <name evidence="7" type="ORF">PGLA1383_LOCUS5936</name>
</gene>
<reference evidence="7" key="1">
    <citation type="submission" date="2021-02" db="EMBL/GenBank/DDBJ databases">
        <authorList>
            <person name="Dougan E. K."/>
            <person name="Rhodes N."/>
            <person name="Thang M."/>
            <person name="Chan C."/>
        </authorList>
    </citation>
    <scope>NUCLEOTIDE SEQUENCE</scope>
</reference>
<accession>A0A813DE77</accession>
<sequence>MQRAVTLQCQQAKSRQHCFSLAARGISSRAAVALSVVGSRPHGRSFSSTYAPPRGFEAGSQHGALAALAGLGLGLALVLGNKASPTARAAGPEAPGRGICIVGEALIDFLPATASDGHAAYRPRPGGAPLNVCVAAKRLGVNTSFLGALSNDLFGEDLYKTLDAEKVDLGMVQRTPRPSTLAFVSKPPGADVRYAFFKENSADRSLTARSVAEGLKGRSFGAVHVSMGAITLEDVAMQEAFLEAFRLTKESGGFTSFDPNIRAPMITLSPCCYAKKVEEFARSTDVMKSSDADVEFMYGEKADLDVVAAKWLEQGPKVVVITRGPEGATAWYKDATSGKIATVTALSPCSRPQTIDAKGQPAPVQDTVGAGDTCMGYLLVGLLGEDGGQSLVAQVAAGKPWDEAAVKRLKSILANSMAAAAINCSRVGCDPPTAAELKTALAKCKA</sequence>
<evidence type="ECO:0000313" key="8">
    <source>
        <dbReference type="Proteomes" id="UP000654075"/>
    </source>
</evidence>
<dbReference type="InterPro" id="IPR050306">
    <property type="entry name" value="PfkB_Carbo_kinase"/>
</dbReference>
<keyword evidence="3" id="KW-0547">Nucleotide-binding</keyword>
<evidence type="ECO:0000256" key="2">
    <source>
        <dbReference type="ARBA" id="ARBA00022679"/>
    </source>
</evidence>
<dbReference type="InterPro" id="IPR011611">
    <property type="entry name" value="PfkB_dom"/>
</dbReference>
<evidence type="ECO:0000259" key="6">
    <source>
        <dbReference type="Pfam" id="PF00294"/>
    </source>
</evidence>
<dbReference type="GO" id="GO:0005524">
    <property type="term" value="F:ATP binding"/>
    <property type="evidence" value="ECO:0007669"/>
    <property type="project" value="UniProtKB-KW"/>
</dbReference>
<dbReference type="PANTHER" id="PTHR43085">
    <property type="entry name" value="HEXOKINASE FAMILY MEMBER"/>
    <property type="match status" value="1"/>
</dbReference>
<dbReference type="Gene3D" id="3.40.1190.20">
    <property type="match status" value="1"/>
</dbReference>
<name>A0A813DE77_POLGL</name>
<evidence type="ECO:0000256" key="1">
    <source>
        <dbReference type="ARBA" id="ARBA00010688"/>
    </source>
</evidence>
<dbReference type="AlphaFoldDB" id="A0A813DE77"/>
<feature type="domain" description="Carbohydrate kinase PfkB" evidence="6">
    <location>
        <begin position="99"/>
        <end position="398"/>
    </location>
</feature>
<proteinExistence type="inferred from homology"/>
<keyword evidence="5" id="KW-0067">ATP-binding</keyword>
<dbReference type="CDD" id="cd01167">
    <property type="entry name" value="bac_FRK"/>
    <property type="match status" value="1"/>
</dbReference>
<comment type="similarity">
    <text evidence="1">Belongs to the carbohydrate kinase PfkB family.</text>
</comment>
<keyword evidence="2" id="KW-0808">Transferase</keyword>
<evidence type="ECO:0000256" key="5">
    <source>
        <dbReference type="ARBA" id="ARBA00022840"/>
    </source>
</evidence>
<dbReference type="PANTHER" id="PTHR43085:SF1">
    <property type="entry name" value="PSEUDOURIDINE KINASE-RELATED"/>
    <property type="match status" value="1"/>
</dbReference>
<keyword evidence="4" id="KW-0418">Kinase</keyword>